<protein>
    <recommendedName>
        <fullName evidence="9">Copper acquisition factor BIM1-like domain-containing protein</fullName>
    </recommendedName>
</protein>
<evidence type="ECO:0000256" key="4">
    <source>
        <dbReference type="ARBA" id="ARBA00023136"/>
    </source>
</evidence>
<name>A0A1Y2CX86_9FUNG</name>
<dbReference type="Pfam" id="PF20238">
    <property type="entry name" value="BIM1-like_dom"/>
    <property type="match status" value="1"/>
</dbReference>
<comment type="subcellular location">
    <subcellularLocation>
        <location evidence="1">Cell membrane</location>
    </subcellularLocation>
    <subcellularLocation>
        <location evidence="7">Endomembrane system</location>
        <topology evidence="7">Lipid-anchor</topology>
    </subcellularLocation>
</comment>
<dbReference type="EMBL" id="MCGO01000005">
    <property type="protein sequence ID" value="ORY51587.1"/>
    <property type="molecule type" value="Genomic_DNA"/>
</dbReference>
<evidence type="ECO:0000313" key="11">
    <source>
        <dbReference type="Proteomes" id="UP000193642"/>
    </source>
</evidence>
<evidence type="ECO:0000259" key="9">
    <source>
        <dbReference type="Pfam" id="PF20238"/>
    </source>
</evidence>
<evidence type="ECO:0000256" key="7">
    <source>
        <dbReference type="ARBA" id="ARBA00037868"/>
    </source>
</evidence>
<dbReference type="GO" id="GO:0005886">
    <property type="term" value="C:plasma membrane"/>
    <property type="evidence" value="ECO:0007669"/>
    <property type="project" value="UniProtKB-SubCell"/>
</dbReference>
<dbReference type="CDD" id="cd21176">
    <property type="entry name" value="LPMO_auxiliary-like"/>
    <property type="match status" value="1"/>
</dbReference>
<gene>
    <name evidence="10" type="ORF">BCR33DRAFT_780540</name>
</gene>
<evidence type="ECO:0000256" key="3">
    <source>
        <dbReference type="ARBA" id="ARBA00022729"/>
    </source>
</evidence>
<sequence length="236" mass="24594">MQFLLSLLLAAVASAHFIITSPVSRPFDDELEVKNPCGGQPLAQEQTFQSVTGGSIVGRLLHPTGKARFSMVLSKVDPTADQFGQVLIGPGDNVQVTEGVFSTGPMDLSAIPGVKDGAPATFQVVMQTVDGVLYVCIDVNLVARSISQPAATTAAAPPVIQPEQTTTAAAVPPVDAPAATGTTPAQTQATSAVAVSSKTASGLLQQQILLFQPRPSLPPFRSPSYMIRAKYLKKQA</sequence>
<evidence type="ECO:0000256" key="5">
    <source>
        <dbReference type="ARBA" id="ARBA00023180"/>
    </source>
</evidence>
<reference evidence="10 11" key="1">
    <citation type="submission" date="2016-07" db="EMBL/GenBank/DDBJ databases">
        <title>Pervasive Adenine N6-methylation of Active Genes in Fungi.</title>
        <authorList>
            <consortium name="DOE Joint Genome Institute"/>
            <person name="Mondo S.J."/>
            <person name="Dannebaum R.O."/>
            <person name="Kuo R.C."/>
            <person name="Labutti K."/>
            <person name="Haridas S."/>
            <person name="Kuo A."/>
            <person name="Salamov A."/>
            <person name="Ahrendt S.R."/>
            <person name="Lipzen A."/>
            <person name="Sullivan W."/>
            <person name="Andreopoulos W.B."/>
            <person name="Clum A."/>
            <person name="Lindquist E."/>
            <person name="Daum C."/>
            <person name="Ramamoorthy G.K."/>
            <person name="Gryganskyi A."/>
            <person name="Culley D."/>
            <person name="Magnuson J.K."/>
            <person name="James T.Y."/>
            <person name="O'Malley M.A."/>
            <person name="Stajich J.E."/>
            <person name="Spatafora J.W."/>
            <person name="Visel A."/>
            <person name="Grigoriev I.V."/>
        </authorList>
    </citation>
    <scope>NUCLEOTIDE SEQUENCE [LARGE SCALE GENOMIC DNA]</scope>
    <source>
        <strain evidence="10 11">JEL800</strain>
    </source>
</reference>
<accession>A0A1Y2CX86</accession>
<feature type="signal peptide" evidence="8">
    <location>
        <begin position="1"/>
        <end position="15"/>
    </location>
</feature>
<evidence type="ECO:0000256" key="6">
    <source>
        <dbReference type="ARBA" id="ARBA00023288"/>
    </source>
</evidence>
<dbReference type="PANTHER" id="PTHR34992">
    <property type="entry name" value="HYPHAL ANASTAMOSIS-7 PROTEIN"/>
    <property type="match status" value="1"/>
</dbReference>
<evidence type="ECO:0000313" key="10">
    <source>
        <dbReference type="EMBL" id="ORY51587.1"/>
    </source>
</evidence>
<keyword evidence="2" id="KW-1003">Cell membrane</keyword>
<dbReference type="AlphaFoldDB" id="A0A1Y2CX86"/>
<dbReference type="InterPro" id="IPR046936">
    <property type="entry name" value="BIM1-like"/>
</dbReference>
<proteinExistence type="predicted"/>
<evidence type="ECO:0000256" key="8">
    <source>
        <dbReference type="SAM" id="SignalP"/>
    </source>
</evidence>
<dbReference type="OrthoDB" id="2137276at2759"/>
<evidence type="ECO:0000256" key="1">
    <source>
        <dbReference type="ARBA" id="ARBA00004236"/>
    </source>
</evidence>
<comment type="caution">
    <text evidence="10">The sequence shown here is derived from an EMBL/GenBank/DDBJ whole genome shotgun (WGS) entry which is preliminary data.</text>
</comment>
<feature type="chain" id="PRO_5012056302" description="Copper acquisition factor BIM1-like domain-containing protein" evidence="8">
    <location>
        <begin position="16"/>
        <end position="236"/>
    </location>
</feature>
<evidence type="ECO:0000256" key="2">
    <source>
        <dbReference type="ARBA" id="ARBA00022475"/>
    </source>
</evidence>
<dbReference type="STRING" id="329046.A0A1Y2CX86"/>
<keyword evidence="6" id="KW-0449">Lipoprotein</keyword>
<keyword evidence="4" id="KW-0472">Membrane</keyword>
<dbReference type="GO" id="GO:0012505">
    <property type="term" value="C:endomembrane system"/>
    <property type="evidence" value="ECO:0007669"/>
    <property type="project" value="UniProtKB-SubCell"/>
</dbReference>
<keyword evidence="3 8" id="KW-0732">Signal</keyword>
<keyword evidence="11" id="KW-1185">Reference proteome</keyword>
<organism evidence="10 11">
    <name type="scientific">Rhizoclosmatium globosum</name>
    <dbReference type="NCBI Taxonomy" id="329046"/>
    <lineage>
        <taxon>Eukaryota</taxon>
        <taxon>Fungi</taxon>
        <taxon>Fungi incertae sedis</taxon>
        <taxon>Chytridiomycota</taxon>
        <taxon>Chytridiomycota incertae sedis</taxon>
        <taxon>Chytridiomycetes</taxon>
        <taxon>Chytridiales</taxon>
        <taxon>Chytriomycetaceae</taxon>
        <taxon>Rhizoclosmatium</taxon>
    </lineage>
</organism>
<dbReference type="Proteomes" id="UP000193642">
    <property type="component" value="Unassembled WGS sequence"/>
</dbReference>
<feature type="domain" description="Copper acquisition factor BIM1-like" evidence="9">
    <location>
        <begin position="14"/>
        <end position="145"/>
    </location>
</feature>
<keyword evidence="5" id="KW-0325">Glycoprotein</keyword>
<dbReference type="InterPro" id="IPR046530">
    <property type="entry name" value="BIM1-like_dom"/>
</dbReference>